<sequence length="55" mass="6439">MPQFWQFLGWDKADKTHLSNFIQDVIHFVQMSVFSIGIPATSYLAWWALQGHAWS</sequence>
<keyword evidence="1" id="KW-0472">Membrane</keyword>
<proteinExistence type="predicted"/>
<feature type="non-terminal residue" evidence="2">
    <location>
        <position position="55"/>
    </location>
</feature>
<comment type="caution">
    <text evidence="2">The sequence shown here is derived from an EMBL/GenBank/DDBJ whole genome shotgun (WGS) entry which is preliminary data.</text>
</comment>
<feature type="transmembrane region" description="Helical" evidence="1">
    <location>
        <begin position="25"/>
        <end position="49"/>
    </location>
</feature>
<dbReference type="EMBL" id="BARV01015455">
    <property type="protein sequence ID" value="GAI30771.1"/>
    <property type="molecule type" value="Genomic_DNA"/>
</dbReference>
<gene>
    <name evidence="2" type="ORF">S06H3_26701</name>
</gene>
<accession>X1NKM7</accession>
<reference evidence="2" key="1">
    <citation type="journal article" date="2014" name="Front. Microbiol.">
        <title>High frequency of phylogenetically diverse reductive dehalogenase-homologous genes in deep subseafloor sedimentary metagenomes.</title>
        <authorList>
            <person name="Kawai M."/>
            <person name="Futagami T."/>
            <person name="Toyoda A."/>
            <person name="Takaki Y."/>
            <person name="Nishi S."/>
            <person name="Hori S."/>
            <person name="Arai W."/>
            <person name="Tsubouchi T."/>
            <person name="Morono Y."/>
            <person name="Uchiyama I."/>
            <person name="Ito T."/>
            <person name="Fujiyama A."/>
            <person name="Inagaki F."/>
            <person name="Takami H."/>
        </authorList>
    </citation>
    <scope>NUCLEOTIDE SEQUENCE</scope>
    <source>
        <strain evidence="2">Expedition CK06-06</strain>
    </source>
</reference>
<keyword evidence="1" id="KW-0812">Transmembrane</keyword>
<name>X1NKM7_9ZZZZ</name>
<organism evidence="2">
    <name type="scientific">marine sediment metagenome</name>
    <dbReference type="NCBI Taxonomy" id="412755"/>
    <lineage>
        <taxon>unclassified sequences</taxon>
        <taxon>metagenomes</taxon>
        <taxon>ecological metagenomes</taxon>
    </lineage>
</organism>
<evidence type="ECO:0000313" key="2">
    <source>
        <dbReference type="EMBL" id="GAI30771.1"/>
    </source>
</evidence>
<evidence type="ECO:0000256" key="1">
    <source>
        <dbReference type="SAM" id="Phobius"/>
    </source>
</evidence>
<protein>
    <submittedName>
        <fullName evidence="2">Uncharacterized protein</fullName>
    </submittedName>
</protein>
<dbReference type="AlphaFoldDB" id="X1NKM7"/>
<keyword evidence="1" id="KW-1133">Transmembrane helix</keyword>